<dbReference type="PROSITE" id="PS50931">
    <property type="entry name" value="HTH_LYSR"/>
    <property type="match status" value="1"/>
</dbReference>
<proteinExistence type="inferred from homology"/>
<evidence type="ECO:0000256" key="1">
    <source>
        <dbReference type="ARBA" id="ARBA00009437"/>
    </source>
</evidence>
<dbReference type="AlphaFoldDB" id="A0A545TY42"/>
<dbReference type="GO" id="GO:0043565">
    <property type="term" value="F:sequence-specific DNA binding"/>
    <property type="evidence" value="ECO:0007669"/>
    <property type="project" value="TreeGrafter"/>
</dbReference>
<dbReference type="InterPro" id="IPR036390">
    <property type="entry name" value="WH_DNA-bd_sf"/>
</dbReference>
<dbReference type="Gene3D" id="1.10.10.10">
    <property type="entry name" value="Winged helix-like DNA-binding domain superfamily/Winged helix DNA-binding domain"/>
    <property type="match status" value="1"/>
</dbReference>
<dbReference type="RefSeq" id="WP_142895759.1">
    <property type="nucleotide sequence ID" value="NZ_ML660053.1"/>
</dbReference>
<dbReference type="GO" id="GO:0003700">
    <property type="term" value="F:DNA-binding transcription factor activity"/>
    <property type="evidence" value="ECO:0007669"/>
    <property type="project" value="InterPro"/>
</dbReference>
<dbReference type="InterPro" id="IPR000847">
    <property type="entry name" value="LysR_HTH_N"/>
</dbReference>
<reference evidence="7 8" key="1">
    <citation type="submission" date="2019-06" db="EMBL/GenBank/DDBJ databases">
        <title>Whole genome sequence for Rhodospirillaceae sp. R148.</title>
        <authorList>
            <person name="Wang G."/>
        </authorList>
    </citation>
    <scope>NUCLEOTIDE SEQUENCE [LARGE SCALE GENOMIC DNA]</scope>
    <source>
        <strain evidence="7 8">R148</strain>
    </source>
</reference>
<sequence>MLSWDDYRFFLAVARCGSLSAAARALSVTQPTVGRRIDQMEAELKIKLFERTDSGFCLTDAGKATLHFAEAMDREAEGAGNCLARYLSQPKEIVRIATTLNIATCWLTEKLAAFKTTNPNIRLAIRVGIQRADVSRYKADIALRMGEPGDDQLFGRRIGQVHCGLYASQDYIEDRGMPGSLAELSEHSVIDSEGEIENLPQVAVLRDLLPEGDVHFGADNTTVQMAAVRCGLGIAALPCFMADPAPNFLRILPDVFDIPVDLWLLVNRDLKETGSVRRAYDFLARAITADAALFSGTLPRRERRRTGGSGDVPQFLSGST</sequence>
<keyword evidence="3" id="KW-0238">DNA-binding</keyword>
<keyword evidence="2" id="KW-0805">Transcription regulation</keyword>
<dbReference type="SUPFAM" id="SSF53850">
    <property type="entry name" value="Periplasmic binding protein-like II"/>
    <property type="match status" value="1"/>
</dbReference>
<dbReference type="OrthoDB" id="7333438at2"/>
<dbReference type="InterPro" id="IPR005119">
    <property type="entry name" value="LysR_subst-bd"/>
</dbReference>
<evidence type="ECO:0000256" key="5">
    <source>
        <dbReference type="SAM" id="MobiDB-lite"/>
    </source>
</evidence>
<dbReference type="SUPFAM" id="SSF46785">
    <property type="entry name" value="Winged helix' DNA-binding domain"/>
    <property type="match status" value="1"/>
</dbReference>
<feature type="region of interest" description="Disordered" evidence="5">
    <location>
        <begin position="300"/>
        <end position="320"/>
    </location>
</feature>
<dbReference type="PANTHER" id="PTHR30537:SF3">
    <property type="entry name" value="TRANSCRIPTIONAL REGULATORY PROTEIN"/>
    <property type="match status" value="1"/>
</dbReference>
<feature type="domain" description="HTH lysR-type" evidence="6">
    <location>
        <begin position="10"/>
        <end position="59"/>
    </location>
</feature>
<keyword evidence="8" id="KW-1185">Reference proteome</keyword>
<accession>A0A545TY42</accession>
<dbReference type="Pfam" id="PF03466">
    <property type="entry name" value="LysR_substrate"/>
    <property type="match status" value="1"/>
</dbReference>
<dbReference type="FunFam" id="1.10.10.10:FF:000001">
    <property type="entry name" value="LysR family transcriptional regulator"/>
    <property type="match status" value="1"/>
</dbReference>
<comment type="similarity">
    <text evidence="1">Belongs to the LysR transcriptional regulatory family.</text>
</comment>
<dbReference type="Proteomes" id="UP000315252">
    <property type="component" value="Unassembled WGS sequence"/>
</dbReference>
<dbReference type="InterPro" id="IPR036388">
    <property type="entry name" value="WH-like_DNA-bd_sf"/>
</dbReference>
<protein>
    <submittedName>
        <fullName evidence="7">LysR family transcriptional regulator</fullName>
    </submittedName>
</protein>
<dbReference type="GO" id="GO:0006351">
    <property type="term" value="P:DNA-templated transcription"/>
    <property type="evidence" value="ECO:0007669"/>
    <property type="project" value="TreeGrafter"/>
</dbReference>
<comment type="caution">
    <text evidence="7">The sequence shown here is derived from an EMBL/GenBank/DDBJ whole genome shotgun (WGS) entry which is preliminary data.</text>
</comment>
<evidence type="ECO:0000313" key="7">
    <source>
        <dbReference type="EMBL" id="TQV82129.1"/>
    </source>
</evidence>
<name>A0A545TY42_9PROT</name>
<dbReference type="PRINTS" id="PR00039">
    <property type="entry name" value="HTHLYSR"/>
</dbReference>
<gene>
    <name evidence="7" type="ORF">FKG95_07860</name>
</gene>
<dbReference type="Gene3D" id="3.40.190.290">
    <property type="match status" value="1"/>
</dbReference>
<evidence type="ECO:0000259" key="6">
    <source>
        <dbReference type="PROSITE" id="PS50931"/>
    </source>
</evidence>
<evidence type="ECO:0000256" key="4">
    <source>
        <dbReference type="ARBA" id="ARBA00023163"/>
    </source>
</evidence>
<evidence type="ECO:0000256" key="3">
    <source>
        <dbReference type="ARBA" id="ARBA00023125"/>
    </source>
</evidence>
<dbReference type="EMBL" id="VHSH01000002">
    <property type="protein sequence ID" value="TQV82129.1"/>
    <property type="molecule type" value="Genomic_DNA"/>
</dbReference>
<keyword evidence="4" id="KW-0804">Transcription</keyword>
<dbReference type="PANTHER" id="PTHR30537">
    <property type="entry name" value="HTH-TYPE TRANSCRIPTIONAL REGULATOR"/>
    <property type="match status" value="1"/>
</dbReference>
<evidence type="ECO:0000313" key="8">
    <source>
        <dbReference type="Proteomes" id="UP000315252"/>
    </source>
</evidence>
<organism evidence="7 8">
    <name type="scientific">Denitrobaculum tricleocarpae</name>
    <dbReference type="NCBI Taxonomy" id="2591009"/>
    <lineage>
        <taxon>Bacteria</taxon>
        <taxon>Pseudomonadati</taxon>
        <taxon>Pseudomonadota</taxon>
        <taxon>Alphaproteobacteria</taxon>
        <taxon>Rhodospirillales</taxon>
        <taxon>Rhodospirillaceae</taxon>
        <taxon>Denitrobaculum</taxon>
    </lineage>
</organism>
<dbReference type="Pfam" id="PF00126">
    <property type="entry name" value="HTH_1"/>
    <property type="match status" value="1"/>
</dbReference>
<evidence type="ECO:0000256" key="2">
    <source>
        <dbReference type="ARBA" id="ARBA00023015"/>
    </source>
</evidence>
<dbReference type="InterPro" id="IPR058163">
    <property type="entry name" value="LysR-type_TF_proteobact-type"/>
</dbReference>